<dbReference type="EMBL" id="AJWK01001597">
    <property type="status" value="NOT_ANNOTATED_CDS"/>
    <property type="molecule type" value="Genomic_DNA"/>
</dbReference>
<feature type="compositionally biased region" description="Polar residues" evidence="1">
    <location>
        <begin position="382"/>
        <end position="394"/>
    </location>
</feature>
<feature type="compositionally biased region" description="Basic and acidic residues" evidence="1">
    <location>
        <begin position="531"/>
        <end position="549"/>
    </location>
</feature>
<dbReference type="EnsemblMetazoa" id="LLOJ000401-RA">
    <property type="protein sequence ID" value="LLOJ000401-PA"/>
    <property type="gene ID" value="LLOJ000401"/>
</dbReference>
<proteinExistence type="predicted"/>
<evidence type="ECO:0000256" key="1">
    <source>
        <dbReference type="SAM" id="MobiDB-lite"/>
    </source>
</evidence>
<evidence type="ECO:0000313" key="4">
    <source>
        <dbReference type="Proteomes" id="UP000092461"/>
    </source>
</evidence>
<evidence type="ECO:0000313" key="3">
    <source>
        <dbReference type="EnsemblMetazoa" id="LLOJ000401-PA"/>
    </source>
</evidence>
<evidence type="ECO:0000256" key="2">
    <source>
        <dbReference type="SAM" id="SignalP"/>
    </source>
</evidence>
<sequence length="549" mass="62426">MHLQLHIVLMMPILALALESPIMKGELVFSKWPKSPMIPLKAMMIKVRGPAKLPSQIILTKIQSRPSRPIQKIILPSYTQLMKPSSYGLRPPYPGYTHMKPIMFHTSPPGPNSGEYVYEDPFQPPTTIMSQAGGPIHTVPAPNLAPLGALTPVVPIQSNHIYETPTPTMSPYYAPPRPVSVKPYQVTEEPTNDLTLRNPYSGKQTSTRPTLDPRLPVAKIPIETNRYSQPTNGKTLPRDVAAYTHLPKHSEHTNPSAATQHILQYVKLGTRPIFPYMQKHVAEQMTMLHGMPDSVYNPTYLVTQSNNLLQQHQQHLFRPDPGFLSTYQQQQQRPQTHITQNTVPESYQNAASPGQIYAAQHDQLQHQHDQYHEHQYQTQHDSYQPQHNQYQHDQFQPQQNHLTTQDDTAAAYKQLLDQATQYYQSGSYLNFQRSPSSTRAPYVAESSPTPSFFYSPDLAAKHQEENARILQQANEELITKGYSSFHDEPEASFTHQQPVIKESIDTDKTMRIYVPDDEFTTESQQVSFQYRSDDTSATKDTKTDAARET</sequence>
<dbReference type="Proteomes" id="UP000092461">
    <property type="component" value="Unassembled WGS sequence"/>
</dbReference>
<dbReference type="AlphaFoldDB" id="A0A1B0C8X9"/>
<protein>
    <submittedName>
        <fullName evidence="3">Uncharacterized protein</fullName>
    </submittedName>
</protein>
<feature type="region of interest" description="Disordered" evidence="1">
    <location>
        <begin position="192"/>
        <end position="213"/>
    </location>
</feature>
<dbReference type="VEuPathDB" id="VectorBase:LLONM1_011101"/>
<feature type="chain" id="PRO_5008405459" evidence="2">
    <location>
        <begin position="18"/>
        <end position="549"/>
    </location>
</feature>
<dbReference type="VEuPathDB" id="VectorBase:LLOJ000401"/>
<reference evidence="3" key="1">
    <citation type="submission" date="2020-05" db="UniProtKB">
        <authorList>
            <consortium name="EnsemblMetazoa"/>
        </authorList>
    </citation>
    <scope>IDENTIFICATION</scope>
    <source>
        <strain evidence="3">Jacobina</strain>
    </source>
</reference>
<keyword evidence="4" id="KW-1185">Reference proteome</keyword>
<feature type="region of interest" description="Disordered" evidence="1">
    <location>
        <begin position="362"/>
        <end position="394"/>
    </location>
</feature>
<accession>A0A1B0C8X9</accession>
<keyword evidence="2" id="KW-0732">Signal</keyword>
<dbReference type="EMBL" id="AJWK01001596">
    <property type="status" value="NOT_ANNOTATED_CDS"/>
    <property type="molecule type" value="Genomic_DNA"/>
</dbReference>
<feature type="signal peptide" evidence="2">
    <location>
        <begin position="1"/>
        <end position="17"/>
    </location>
</feature>
<feature type="region of interest" description="Disordered" evidence="1">
    <location>
        <begin position="522"/>
        <end position="549"/>
    </location>
</feature>
<organism evidence="3 4">
    <name type="scientific">Lutzomyia longipalpis</name>
    <name type="common">Sand fly</name>
    <dbReference type="NCBI Taxonomy" id="7200"/>
    <lineage>
        <taxon>Eukaryota</taxon>
        <taxon>Metazoa</taxon>
        <taxon>Ecdysozoa</taxon>
        <taxon>Arthropoda</taxon>
        <taxon>Hexapoda</taxon>
        <taxon>Insecta</taxon>
        <taxon>Pterygota</taxon>
        <taxon>Neoptera</taxon>
        <taxon>Endopterygota</taxon>
        <taxon>Diptera</taxon>
        <taxon>Nematocera</taxon>
        <taxon>Psychodoidea</taxon>
        <taxon>Psychodidae</taxon>
        <taxon>Lutzomyia</taxon>
        <taxon>Lutzomyia</taxon>
    </lineage>
</organism>
<name>A0A1B0C8X9_LUTLO</name>
<feature type="compositionally biased region" description="Basic and acidic residues" evidence="1">
    <location>
        <begin position="363"/>
        <end position="375"/>
    </location>
</feature>